<reference evidence="2 3" key="1">
    <citation type="journal article" date="2013" name="Genome Announc.">
        <title>Draft Genome Sequence of a Benzothiophene-Desulfurizing Bacterium, Gordona terrae Strain C-6.</title>
        <authorList>
            <person name="Wang W."/>
            <person name="Ma T."/>
            <person name="Ren Y."/>
            <person name="Li G."/>
        </authorList>
    </citation>
    <scope>NUCLEOTIDE SEQUENCE [LARGE SCALE GENOMIC DNA]</scope>
    <source>
        <strain evidence="2 3">C-6</strain>
    </source>
</reference>
<proteinExistence type="predicted"/>
<protein>
    <submittedName>
        <fullName evidence="2">Uncharacterized protein</fullName>
    </submittedName>
</protein>
<evidence type="ECO:0000313" key="3">
    <source>
        <dbReference type="Proteomes" id="UP000013569"/>
    </source>
</evidence>
<accession>R7YDD0</accession>
<evidence type="ECO:0000313" key="2">
    <source>
        <dbReference type="EMBL" id="EON33734.1"/>
    </source>
</evidence>
<feature type="transmembrane region" description="Helical" evidence="1">
    <location>
        <begin position="37"/>
        <end position="53"/>
    </location>
</feature>
<evidence type="ECO:0000256" key="1">
    <source>
        <dbReference type="SAM" id="Phobius"/>
    </source>
</evidence>
<dbReference type="EMBL" id="AQPW01000004">
    <property type="protein sequence ID" value="EON33734.1"/>
    <property type="molecule type" value="Genomic_DNA"/>
</dbReference>
<organism evidence="2 3">
    <name type="scientific">Gordonia terrae C-6</name>
    <dbReference type="NCBI Taxonomy" id="1316928"/>
    <lineage>
        <taxon>Bacteria</taxon>
        <taxon>Bacillati</taxon>
        <taxon>Actinomycetota</taxon>
        <taxon>Actinomycetes</taxon>
        <taxon>Mycobacteriales</taxon>
        <taxon>Gordoniaceae</taxon>
        <taxon>Gordonia</taxon>
    </lineage>
</organism>
<dbReference type="AlphaFoldDB" id="R7YDD0"/>
<dbReference type="RefSeq" id="WP_010841503.1">
    <property type="nucleotide sequence ID" value="NZ_AQPW01000004.1"/>
</dbReference>
<dbReference type="Proteomes" id="UP000013569">
    <property type="component" value="Unassembled WGS sequence"/>
</dbReference>
<dbReference type="OrthoDB" id="5120920at2"/>
<keyword evidence="1" id="KW-0472">Membrane</keyword>
<sequence>MNNTVTAYIRTYAPLLAGFVIGQAANVGLDLGTAEEPLVAVITVTAGAAYYALARLVGRRYPKVEAVMLGSSKTPSY</sequence>
<keyword evidence="1" id="KW-0812">Transmembrane</keyword>
<comment type="caution">
    <text evidence="2">The sequence shown here is derived from an EMBL/GenBank/DDBJ whole genome shotgun (WGS) entry which is preliminary data.</text>
</comment>
<name>R7YDD0_9ACTN</name>
<keyword evidence="1" id="KW-1133">Transmembrane helix</keyword>
<feature type="transmembrane region" description="Helical" evidence="1">
    <location>
        <begin position="7"/>
        <end position="25"/>
    </location>
</feature>
<gene>
    <name evidence="2" type="ORF">GTC6_05187</name>
</gene>